<gene>
    <name evidence="2" type="ORF">ACA1_045700</name>
</gene>
<dbReference type="InterPro" id="IPR036291">
    <property type="entry name" value="NAD(P)-bd_dom_sf"/>
</dbReference>
<dbReference type="GO" id="GO:0016491">
    <property type="term" value="F:oxidoreductase activity"/>
    <property type="evidence" value="ECO:0007669"/>
    <property type="project" value="InterPro"/>
</dbReference>
<dbReference type="OrthoDB" id="17092at2759"/>
<sequence>MRGVRLASFGEGDPHSRLEVRDDLLVPPLNPSTNDVLVRVEATSVNPIDLAMRKGYARKILFRARAKESPMTLGFDCVGTVVQTGKSAWSFKVGDRVWGSTSLFRDGCNAEYVLVEEPALAQAPANLTSVKAAALPTAAVAAWKALVESGQLGPVGSPSPLNPSATTDRQRVFINGDSDGVGVIALQLLKHYGHHASAVCSAPNVPKFTQLIDAGGGEVIDHTREPDWAARLAGEGKEYDVLLDTVGTDEAEAQCVKLLKRGGKYLSLRPLVLDLIHEHGPFMGAMKGWWSIVKKQVEMKKEKDVLVNYVTCGPDGKVRRLVEEGVIRPDVDRVFDDLAQLPEAHALLERGEARGKVVIKVQDPLTAAAAAH</sequence>
<dbReference type="GeneID" id="14919301"/>
<dbReference type="InterPro" id="IPR011032">
    <property type="entry name" value="GroES-like_sf"/>
</dbReference>
<dbReference type="RefSeq" id="XP_004340566.1">
    <property type="nucleotide sequence ID" value="XM_004340518.1"/>
</dbReference>
<dbReference type="OMA" id="RAWEIHR"/>
<evidence type="ECO:0000313" key="2">
    <source>
        <dbReference type="EMBL" id="ELR18527.1"/>
    </source>
</evidence>
<dbReference type="PANTHER" id="PTHR11695:SF294">
    <property type="entry name" value="RETICULON-4-INTERACTING PROTEIN 1, MITOCHONDRIAL"/>
    <property type="match status" value="1"/>
</dbReference>
<dbReference type="InterPro" id="IPR050700">
    <property type="entry name" value="YIM1/Zinc_Alcohol_DH_Fams"/>
</dbReference>
<dbReference type="SUPFAM" id="SSF51735">
    <property type="entry name" value="NAD(P)-binding Rossmann-fold domains"/>
    <property type="match status" value="1"/>
</dbReference>
<dbReference type="InterPro" id="IPR020843">
    <property type="entry name" value="ER"/>
</dbReference>
<protein>
    <submittedName>
        <fullName evidence="2">Alcohol dehydrogenase GroESlike domain containing protein</fullName>
    </submittedName>
</protein>
<dbReference type="Proteomes" id="UP000011083">
    <property type="component" value="Unassembled WGS sequence"/>
</dbReference>
<dbReference type="InterPro" id="IPR013154">
    <property type="entry name" value="ADH-like_N"/>
</dbReference>
<keyword evidence="3" id="KW-1185">Reference proteome</keyword>
<reference evidence="2 3" key="1">
    <citation type="journal article" date="2013" name="Genome Biol.">
        <title>Genome of Acanthamoeba castellanii highlights extensive lateral gene transfer and early evolution of tyrosine kinase signaling.</title>
        <authorList>
            <person name="Clarke M."/>
            <person name="Lohan A.J."/>
            <person name="Liu B."/>
            <person name="Lagkouvardos I."/>
            <person name="Roy S."/>
            <person name="Zafar N."/>
            <person name="Bertelli C."/>
            <person name="Schilde C."/>
            <person name="Kianianmomeni A."/>
            <person name="Burglin T.R."/>
            <person name="Frech C."/>
            <person name="Turcotte B."/>
            <person name="Kopec K.O."/>
            <person name="Synnott J.M."/>
            <person name="Choo C."/>
            <person name="Paponov I."/>
            <person name="Finkler A."/>
            <person name="Soon Heng Tan C."/>
            <person name="Hutchins A.P."/>
            <person name="Weinmeier T."/>
            <person name="Rattei T."/>
            <person name="Chu J.S."/>
            <person name="Gimenez G."/>
            <person name="Irimia M."/>
            <person name="Rigden D.J."/>
            <person name="Fitzpatrick D.A."/>
            <person name="Lorenzo-Morales J."/>
            <person name="Bateman A."/>
            <person name="Chiu C.H."/>
            <person name="Tang P."/>
            <person name="Hegemann P."/>
            <person name="Fromm H."/>
            <person name="Raoult D."/>
            <person name="Greub G."/>
            <person name="Miranda-Saavedra D."/>
            <person name="Chen N."/>
            <person name="Nash P."/>
            <person name="Ginger M.L."/>
            <person name="Horn M."/>
            <person name="Schaap P."/>
            <person name="Caler L."/>
            <person name="Loftus B."/>
        </authorList>
    </citation>
    <scope>NUCLEOTIDE SEQUENCE [LARGE SCALE GENOMIC DNA]</scope>
    <source>
        <strain evidence="2 3">Neff</strain>
    </source>
</reference>
<feature type="domain" description="Enoyl reductase (ER)" evidence="1">
    <location>
        <begin position="13"/>
        <end position="359"/>
    </location>
</feature>
<dbReference type="Gene3D" id="3.40.50.720">
    <property type="entry name" value="NAD(P)-binding Rossmann-like Domain"/>
    <property type="match status" value="1"/>
</dbReference>
<dbReference type="Pfam" id="PF08240">
    <property type="entry name" value="ADH_N"/>
    <property type="match status" value="1"/>
</dbReference>
<accession>L8GZX7</accession>
<organism evidence="2 3">
    <name type="scientific">Acanthamoeba castellanii (strain ATCC 30010 / Neff)</name>
    <dbReference type="NCBI Taxonomy" id="1257118"/>
    <lineage>
        <taxon>Eukaryota</taxon>
        <taxon>Amoebozoa</taxon>
        <taxon>Discosea</taxon>
        <taxon>Longamoebia</taxon>
        <taxon>Centramoebida</taxon>
        <taxon>Acanthamoebidae</taxon>
        <taxon>Acanthamoeba</taxon>
    </lineage>
</organism>
<dbReference type="SMART" id="SM00829">
    <property type="entry name" value="PKS_ER"/>
    <property type="match status" value="1"/>
</dbReference>
<dbReference type="Gene3D" id="3.90.180.10">
    <property type="entry name" value="Medium-chain alcohol dehydrogenases, catalytic domain"/>
    <property type="match status" value="1"/>
</dbReference>
<dbReference type="VEuPathDB" id="AmoebaDB:ACA1_045700"/>
<name>L8GZX7_ACACF</name>
<proteinExistence type="predicted"/>
<dbReference type="Pfam" id="PF13602">
    <property type="entry name" value="ADH_zinc_N_2"/>
    <property type="match status" value="1"/>
</dbReference>
<evidence type="ECO:0000313" key="3">
    <source>
        <dbReference type="Proteomes" id="UP000011083"/>
    </source>
</evidence>
<dbReference type="AlphaFoldDB" id="L8GZX7"/>
<dbReference type="SUPFAM" id="SSF50129">
    <property type="entry name" value="GroES-like"/>
    <property type="match status" value="1"/>
</dbReference>
<dbReference type="PANTHER" id="PTHR11695">
    <property type="entry name" value="ALCOHOL DEHYDROGENASE RELATED"/>
    <property type="match status" value="1"/>
</dbReference>
<evidence type="ECO:0000259" key="1">
    <source>
        <dbReference type="SMART" id="SM00829"/>
    </source>
</evidence>
<dbReference type="KEGG" id="acan:ACA1_045700"/>
<dbReference type="STRING" id="1257118.L8GZX7"/>
<dbReference type="EMBL" id="KB007952">
    <property type="protein sequence ID" value="ELR18527.1"/>
    <property type="molecule type" value="Genomic_DNA"/>
</dbReference>
<dbReference type="GO" id="GO:0005739">
    <property type="term" value="C:mitochondrion"/>
    <property type="evidence" value="ECO:0007669"/>
    <property type="project" value="TreeGrafter"/>
</dbReference>